<name>A0A6A1WZB1_9ROSI</name>
<comment type="subcellular location">
    <subcellularLocation>
        <location evidence="1">Cell membrane</location>
    </subcellularLocation>
</comment>
<keyword evidence="9" id="KW-0325">Glycoprotein</keyword>
<keyword evidence="4" id="KW-0433">Leucine-rich repeat</keyword>
<dbReference type="OrthoDB" id="676979at2759"/>
<evidence type="ECO:0000313" key="11">
    <source>
        <dbReference type="Proteomes" id="UP000516437"/>
    </source>
</evidence>
<dbReference type="Pfam" id="PF13855">
    <property type="entry name" value="LRR_8"/>
    <property type="match status" value="1"/>
</dbReference>
<evidence type="ECO:0000256" key="2">
    <source>
        <dbReference type="ARBA" id="ARBA00009592"/>
    </source>
</evidence>
<dbReference type="FunFam" id="3.80.10.10:FF:000213">
    <property type="entry name" value="Tyrosine-sulfated glycopeptide receptor 1"/>
    <property type="match status" value="1"/>
</dbReference>
<reference evidence="10 11" key="1">
    <citation type="journal article" date="2019" name="Plant Biotechnol. J.">
        <title>The red bayberry genome and genetic basis of sex determination.</title>
        <authorList>
            <person name="Jia H.M."/>
            <person name="Jia H.J."/>
            <person name="Cai Q.L."/>
            <person name="Wang Y."/>
            <person name="Zhao H.B."/>
            <person name="Yang W.F."/>
            <person name="Wang G.Y."/>
            <person name="Li Y.H."/>
            <person name="Zhan D.L."/>
            <person name="Shen Y.T."/>
            <person name="Niu Q.F."/>
            <person name="Chang L."/>
            <person name="Qiu J."/>
            <person name="Zhao L."/>
            <person name="Xie H.B."/>
            <person name="Fu W.Y."/>
            <person name="Jin J."/>
            <person name="Li X.W."/>
            <person name="Jiao Y."/>
            <person name="Zhou C.C."/>
            <person name="Tu T."/>
            <person name="Chai C.Y."/>
            <person name="Gao J.L."/>
            <person name="Fan L.J."/>
            <person name="van de Weg E."/>
            <person name="Wang J.Y."/>
            <person name="Gao Z.S."/>
        </authorList>
    </citation>
    <scope>NUCLEOTIDE SEQUENCE [LARGE SCALE GENOMIC DNA]</scope>
    <source>
        <tissue evidence="10">Leaves</tissue>
    </source>
</reference>
<keyword evidence="6" id="KW-0677">Repeat</keyword>
<protein>
    <submittedName>
        <fullName evidence="10">Tyrosine-sulfated glycopeptide receptor 1</fullName>
    </submittedName>
</protein>
<dbReference type="PANTHER" id="PTHR48065:SF51">
    <property type="entry name" value="TYROSINE-SULFATED GLYCOPEPTIDE RECEPTOR 1-LIKE"/>
    <property type="match status" value="1"/>
</dbReference>
<evidence type="ECO:0000313" key="10">
    <source>
        <dbReference type="EMBL" id="KAB1227870.1"/>
    </source>
</evidence>
<evidence type="ECO:0000256" key="9">
    <source>
        <dbReference type="ARBA" id="ARBA00023180"/>
    </source>
</evidence>
<dbReference type="SUPFAM" id="SSF52058">
    <property type="entry name" value="L domain-like"/>
    <property type="match status" value="2"/>
</dbReference>
<keyword evidence="8" id="KW-0472">Membrane</keyword>
<evidence type="ECO:0000256" key="4">
    <source>
        <dbReference type="ARBA" id="ARBA00022614"/>
    </source>
</evidence>
<dbReference type="Proteomes" id="UP000516437">
    <property type="component" value="Chromosome 1"/>
</dbReference>
<dbReference type="EMBL" id="RXIC02000019">
    <property type="protein sequence ID" value="KAB1227870.1"/>
    <property type="molecule type" value="Genomic_DNA"/>
</dbReference>
<keyword evidence="10" id="KW-0675">Receptor</keyword>
<comment type="similarity">
    <text evidence="2">Belongs to the RLP family.</text>
</comment>
<evidence type="ECO:0000256" key="7">
    <source>
        <dbReference type="ARBA" id="ARBA00022989"/>
    </source>
</evidence>
<keyword evidence="11" id="KW-1185">Reference proteome</keyword>
<dbReference type="InterPro" id="IPR001611">
    <property type="entry name" value="Leu-rich_rpt"/>
</dbReference>
<keyword evidence="7" id="KW-1133">Transmembrane helix</keyword>
<evidence type="ECO:0000256" key="1">
    <source>
        <dbReference type="ARBA" id="ARBA00004236"/>
    </source>
</evidence>
<accession>A0A6A1WZB1</accession>
<dbReference type="Gene3D" id="3.80.10.10">
    <property type="entry name" value="Ribonuclease Inhibitor"/>
    <property type="match status" value="1"/>
</dbReference>
<dbReference type="AlphaFoldDB" id="A0A6A1WZB1"/>
<evidence type="ECO:0000256" key="8">
    <source>
        <dbReference type="ARBA" id="ARBA00023136"/>
    </source>
</evidence>
<dbReference type="InterPro" id="IPR003591">
    <property type="entry name" value="Leu-rich_rpt_typical-subtyp"/>
</dbReference>
<organism evidence="10 11">
    <name type="scientific">Morella rubra</name>
    <name type="common">Chinese bayberry</name>
    <dbReference type="NCBI Taxonomy" id="262757"/>
    <lineage>
        <taxon>Eukaryota</taxon>
        <taxon>Viridiplantae</taxon>
        <taxon>Streptophyta</taxon>
        <taxon>Embryophyta</taxon>
        <taxon>Tracheophyta</taxon>
        <taxon>Spermatophyta</taxon>
        <taxon>Magnoliopsida</taxon>
        <taxon>eudicotyledons</taxon>
        <taxon>Gunneridae</taxon>
        <taxon>Pentapetalae</taxon>
        <taxon>rosids</taxon>
        <taxon>fabids</taxon>
        <taxon>Fagales</taxon>
        <taxon>Myricaceae</taxon>
        <taxon>Morella</taxon>
    </lineage>
</organism>
<dbReference type="GO" id="GO:0005886">
    <property type="term" value="C:plasma membrane"/>
    <property type="evidence" value="ECO:0007669"/>
    <property type="project" value="UniProtKB-SubCell"/>
</dbReference>
<keyword evidence="3" id="KW-1003">Cell membrane</keyword>
<keyword evidence="5" id="KW-0812">Transmembrane</keyword>
<dbReference type="Pfam" id="PF00560">
    <property type="entry name" value="LRR_1"/>
    <property type="match status" value="2"/>
</dbReference>
<evidence type="ECO:0000256" key="3">
    <source>
        <dbReference type="ARBA" id="ARBA00022475"/>
    </source>
</evidence>
<dbReference type="PROSITE" id="PS51450">
    <property type="entry name" value="LRR"/>
    <property type="match status" value="1"/>
</dbReference>
<evidence type="ECO:0000256" key="6">
    <source>
        <dbReference type="ARBA" id="ARBA00022737"/>
    </source>
</evidence>
<comment type="caution">
    <text evidence="10">The sequence shown here is derived from an EMBL/GenBank/DDBJ whole genome shotgun (WGS) entry which is preliminary data.</text>
</comment>
<proteinExistence type="inferred from homology"/>
<dbReference type="InterPro" id="IPR032675">
    <property type="entry name" value="LRR_dom_sf"/>
</dbReference>
<dbReference type="PRINTS" id="PR00019">
    <property type="entry name" value="LEURICHRPT"/>
</dbReference>
<sequence length="369" mass="40894">MGFNDFTGNFPVSLHSCKSLRAVRICTNRLEGQIPPEVSQLQFLSFFSIAYNNLTNITGAIKILTRCKFLSVVIIASNFFHETIPTNESIAHFDGFENVQLLGLGGCNLTGQLPTWLSNLKKLEILKLHNNRITGSIPYWFSTLPRLKHLDLSNNHLSGEIPKELCSLPALISAQALENYTSSFLLPLFRSVGSHRLEGQYNSLFSIYPRIWFHNNSLNGKIPIEIGRLKLLHVLDLSDNNFSGNIPGQMSKLTNLEALNLAMNRLSGEIPVSLVSLNFLSHFSVANNNLSGPIPSGTQLQSFSPSAYEGNAGLCGSPLPKKCTHTVKSNEGKKTHDEKVGRHKDSMVSNYSGAWLYNRILGSLWFFGS</sequence>
<dbReference type="PANTHER" id="PTHR48065">
    <property type="entry name" value="OS10G0469600 PROTEIN"/>
    <property type="match status" value="1"/>
</dbReference>
<evidence type="ECO:0000256" key="5">
    <source>
        <dbReference type="ARBA" id="ARBA00022692"/>
    </source>
</evidence>
<dbReference type="SMART" id="SM00369">
    <property type="entry name" value="LRR_TYP"/>
    <property type="match status" value="3"/>
</dbReference>
<gene>
    <name evidence="10" type="ORF">CJ030_MR1G012664</name>
</gene>